<dbReference type="Proteomes" id="UP000663852">
    <property type="component" value="Unassembled WGS sequence"/>
</dbReference>
<accession>A0A815MHX5</accession>
<feature type="transmembrane region" description="Helical" evidence="5">
    <location>
        <begin position="266"/>
        <end position="283"/>
    </location>
</feature>
<feature type="transmembrane region" description="Helical" evidence="5">
    <location>
        <begin position="87"/>
        <end position="107"/>
    </location>
</feature>
<feature type="transmembrane region" description="Helical" evidence="5">
    <location>
        <begin position="127"/>
        <end position="150"/>
    </location>
</feature>
<dbReference type="EMBL" id="CAJNOR010003519">
    <property type="protein sequence ID" value="CAF1421812.1"/>
    <property type="molecule type" value="Genomic_DNA"/>
</dbReference>
<evidence type="ECO:0000259" key="6">
    <source>
        <dbReference type="PROSITE" id="PS50262"/>
    </source>
</evidence>
<feature type="transmembrane region" description="Helical" evidence="5">
    <location>
        <begin position="186"/>
        <end position="205"/>
    </location>
</feature>
<feature type="transmembrane region" description="Helical" evidence="5">
    <location>
        <begin position="47"/>
        <end position="67"/>
    </location>
</feature>
<dbReference type="Gene3D" id="1.20.1070.10">
    <property type="entry name" value="Rhodopsin 7-helix transmembrane proteins"/>
    <property type="match status" value="1"/>
</dbReference>
<proteinExistence type="predicted"/>
<dbReference type="InterPro" id="IPR000276">
    <property type="entry name" value="GPCR_Rhodpsn"/>
</dbReference>
<feature type="transmembrane region" description="Helical" evidence="5">
    <location>
        <begin position="226"/>
        <end position="246"/>
    </location>
</feature>
<protein>
    <recommendedName>
        <fullName evidence="6">G-protein coupled receptors family 1 profile domain-containing protein</fullName>
    </recommendedName>
</protein>
<dbReference type="InterPro" id="IPR017452">
    <property type="entry name" value="GPCR_Rhodpsn_7TM"/>
</dbReference>
<dbReference type="CDD" id="cd00637">
    <property type="entry name" value="7tm_classA_rhodopsin-like"/>
    <property type="match status" value="1"/>
</dbReference>
<comment type="caution">
    <text evidence="7">The sequence shown here is derived from an EMBL/GenBank/DDBJ whole genome shotgun (WGS) entry which is preliminary data.</text>
</comment>
<sequence length="321" mass="37925">MYSNFLISNEVQFWLFLTAFIPSVGCSIFVLYHLISNRTQRHAINNRVIIVLISNNLIYELIDIPLFLNYYRLEAVWPNTPGLCLMWIFIDEALYSISTVVLAWASIERHILIFHNRWWSSTRRRRLIHFIPLVSLVFYIIIFHTVFILLPLCENTYDYTQELCGHKICLHNTKIVGTWDSIMNDILPTLIIVGFSIALLVRVLLQNRRVHQHIQWRKHRKMAIQLLSISILYSLLYIPIMCIVLAQLCCISQDSGDIFIQYGRFFSYYVTFLLPFVCFITLSKCSYKFKDMFPNWHRPARLIHPMPLPMMTVAAERPNIM</sequence>
<evidence type="ECO:0000256" key="1">
    <source>
        <dbReference type="ARBA" id="ARBA00004370"/>
    </source>
</evidence>
<dbReference type="SUPFAM" id="SSF81321">
    <property type="entry name" value="Family A G protein-coupled receptor-like"/>
    <property type="match status" value="1"/>
</dbReference>
<keyword evidence="2 5" id="KW-0812">Transmembrane</keyword>
<comment type="subcellular location">
    <subcellularLocation>
        <location evidence="1">Membrane</location>
    </subcellularLocation>
</comment>
<name>A0A815MHX5_ADIRI</name>
<dbReference type="AlphaFoldDB" id="A0A815MHX5"/>
<evidence type="ECO:0000313" key="9">
    <source>
        <dbReference type="Proteomes" id="UP000663828"/>
    </source>
</evidence>
<keyword evidence="9" id="KW-1185">Reference proteome</keyword>
<evidence type="ECO:0000313" key="8">
    <source>
        <dbReference type="EMBL" id="CAF1459050.1"/>
    </source>
</evidence>
<dbReference type="Proteomes" id="UP000663828">
    <property type="component" value="Unassembled WGS sequence"/>
</dbReference>
<feature type="transmembrane region" description="Helical" evidence="5">
    <location>
        <begin position="12"/>
        <end position="35"/>
    </location>
</feature>
<evidence type="ECO:0000313" key="7">
    <source>
        <dbReference type="EMBL" id="CAF1421812.1"/>
    </source>
</evidence>
<keyword evidence="3 5" id="KW-1133">Transmembrane helix</keyword>
<reference evidence="7" key="1">
    <citation type="submission" date="2021-02" db="EMBL/GenBank/DDBJ databases">
        <authorList>
            <person name="Nowell W R."/>
        </authorList>
    </citation>
    <scope>NUCLEOTIDE SEQUENCE</scope>
</reference>
<evidence type="ECO:0000256" key="3">
    <source>
        <dbReference type="ARBA" id="ARBA00022989"/>
    </source>
</evidence>
<feature type="domain" description="G-protein coupled receptors family 1 profile" evidence="6">
    <location>
        <begin position="26"/>
        <end position="278"/>
    </location>
</feature>
<dbReference type="PROSITE" id="PS50262">
    <property type="entry name" value="G_PROTEIN_RECEP_F1_2"/>
    <property type="match status" value="1"/>
</dbReference>
<dbReference type="GO" id="GO:0004930">
    <property type="term" value="F:G protein-coupled receptor activity"/>
    <property type="evidence" value="ECO:0007669"/>
    <property type="project" value="InterPro"/>
</dbReference>
<dbReference type="Pfam" id="PF00001">
    <property type="entry name" value="7tm_1"/>
    <property type="match status" value="1"/>
</dbReference>
<evidence type="ECO:0000256" key="5">
    <source>
        <dbReference type="SAM" id="Phobius"/>
    </source>
</evidence>
<evidence type="ECO:0000256" key="4">
    <source>
        <dbReference type="ARBA" id="ARBA00023136"/>
    </source>
</evidence>
<keyword evidence="4 5" id="KW-0472">Membrane</keyword>
<evidence type="ECO:0000256" key="2">
    <source>
        <dbReference type="ARBA" id="ARBA00022692"/>
    </source>
</evidence>
<organism evidence="7 9">
    <name type="scientific">Adineta ricciae</name>
    <name type="common">Rotifer</name>
    <dbReference type="NCBI Taxonomy" id="249248"/>
    <lineage>
        <taxon>Eukaryota</taxon>
        <taxon>Metazoa</taxon>
        <taxon>Spiralia</taxon>
        <taxon>Gnathifera</taxon>
        <taxon>Rotifera</taxon>
        <taxon>Eurotatoria</taxon>
        <taxon>Bdelloidea</taxon>
        <taxon>Adinetida</taxon>
        <taxon>Adinetidae</taxon>
        <taxon>Adineta</taxon>
    </lineage>
</organism>
<dbReference type="OrthoDB" id="9994086at2759"/>
<dbReference type="GO" id="GO:0016020">
    <property type="term" value="C:membrane"/>
    <property type="evidence" value="ECO:0007669"/>
    <property type="project" value="UniProtKB-SubCell"/>
</dbReference>
<gene>
    <name evidence="8" type="ORF">EDS130_LOCUS40027</name>
    <name evidence="7" type="ORF">XAT740_LOCUS35267</name>
</gene>
<dbReference type="EMBL" id="CAJNOJ010000468">
    <property type="protein sequence ID" value="CAF1459050.1"/>
    <property type="molecule type" value="Genomic_DNA"/>
</dbReference>